<keyword evidence="2" id="KW-1133">Transmembrane helix</keyword>
<gene>
    <name evidence="4" type="primary">LOC34621629</name>
</gene>
<accession>A0A6P6RWN7</accession>
<dbReference type="Proteomes" id="UP000515125">
    <property type="component" value="Unplaced"/>
</dbReference>
<dbReference type="GeneID" id="34621629"/>
<dbReference type="AlphaFoldDB" id="A0A6P6RWN7"/>
<evidence type="ECO:0000313" key="3">
    <source>
        <dbReference type="Proteomes" id="UP000515125"/>
    </source>
</evidence>
<evidence type="ECO:0000256" key="2">
    <source>
        <dbReference type="SAM" id="Phobius"/>
    </source>
</evidence>
<keyword evidence="3" id="KW-1185">Reference proteome</keyword>
<protein>
    <submittedName>
        <fullName evidence="4">Uncharacterized protein LOC34621629</fullName>
    </submittedName>
</protein>
<evidence type="ECO:0000256" key="1">
    <source>
        <dbReference type="SAM" id="MobiDB-lite"/>
    </source>
</evidence>
<name>A0A6P6RWN7_9EIME</name>
<proteinExistence type="predicted"/>
<feature type="region of interest" description="Disordered" evidence="1">
    <location>
        <begin position="230"/>
        <end position="252"/>
    </location>
</feature>
<evidence type="ECO:0000313" key="4">
    <source>
        <dbReference type="RefSeq" id="XP_026192311.1"/>
    </source>
</evidence>
<dbReference type="RefSeq" id="XP_026192311.1">
    <property type="nucleotide sequence ID" value="XM_026336526.1"/>
</dbReference>
<keyword evidence="2" id="KW-0812">Transmembrane</keyword>
<organism evidence="3 4">
    <name type="scientific">Cyclospora cayetanensis</name>
    <dbReference type="NCBI Taxonomy" id="88456"/>
    <lineage>
        <taxon>Eukaryota</taxon>
        <taxon>Sar</taxon>
        <taxon>Alveolata</taxon>
        <taxon>Apicomplexa</taxon>
        <taxon>Conoidasida</taxon>
        <taxon>Coccidia</taxon>
        <taxon>Eucoccidiorida</taxon>
        <taxon>Eimeriorina</taxon>
        <taxon>Eimeriidae</taxon>
        <taxon>Cyclospora</taxon>
    </lineage>
</organism>
<dbReference type="OrthoDB" id="354604at2759"/>
<feature type="transmembrane region" description="Helical" evidence="2">
    <location>
        <begin position="108"/>
        <end position="129"/>
    </location>
</feature>
<sequence length="381" mass="41498">MGIRLLLQPLLTILVLLPILSPGLFSGRWYTCFFDSNKFSQGNGYVFSRLLVIASAIQLVFPLFDQSLHMLVTPNASSVASVLTPRPAGPIQVALLQMTVFLAMRDPTFVTACIACFVAVILSFAFLFLPEQRDAGLLVTAVTSFMFVAFTSRAFYTRTLEVNRRRLFCKYVLPYIMYLEEVALVLYAGSRGDEGDSDSSGSFASVGGLLQQPSSHPSLRLNPNATKSFGAWKAPSPYGGAPRRGTHGDRKEGVSINSDVRALHKERDLGPPCLPATANCFGKRPLLQMTRHRFDGFLAVAYFEDLDRYTVQGPIACAHTLQCSNEIRLLAAVSRCVAAGCNVPSVMSVRALFSPQIQDKNLITAFGGPSKEPSSLGVLTP</sequence>
<feature type="transmembrane region" description="Helical" evidence="2">
    <location>
        <begin position="135"/>
        <end position="156"/>
    </location>
</feature>
<feature type="transmembrane region" description="Helical" evidence="2">
    <location>
        <begin position="46"/>
        <end position="64"/>
    </location>
</feature>
<keyword evidence="2" id="KW-0472">Membrane</keyword>
<reference evidence="4" key="1">
    <citation type="submission" date="2025-08" db="UniProtKB">
        <authorList>
            <consortium name="RefSeq"/>
        </authorList>
    </citation>
    <scope>IDENTIFICATION</scope>
</reference>